<dbReference type="Proteomes" id="UP000594263">
    <property type="component" value="Unplaced"/>
</dbReference>
<evidence type="ECO:0000256" key="1">
    <source>
        <dbReference type="ARBA" id="ARBA00004613"/>
    </source>
</evidence>
<dbReference type="PANTHER" id="PTHR31232:SF149">
    <property type="entry name" value="S-PROTEIN HOMOLOG"/>
    <property type="match status" value="1"/>
</dbReference>
<proteinExistence type="inferred from homology"/>
<evidence type="ECO:0000256" key="6">
    <source>
        <dbReference type="RuleBase" id="RU367044"/>
    </source>
</evidence>
<reference evidence="7" key="1">
    <citation type="submission" date="2021-01" db="UniProtKB">
        <authorList>
            <consortium name="EnsemblPlants"/>
        </authorList>
    </citation>
    <scope>IDENTIFICATION</scope>
</reference>
<dbReference type="GO" id="GO:0005576">
    <property type="term" value="C:extracellular region"/>
    <property type="evidence" value="ECO:0007669"/>
    <property type="project" value="UniProtKB-SubCell"/>
</dbReference>
<dbReference type="AlphaFoldDB" id="A0A7N0UH66"/>
<dbReference type="Gramene" id="Kaladp0068s0008.1.v1.1">
    <property type="protein sequence ID" value="Kaladp0068s0008.1.v1.1.CDS.1"/>
    <property type="gene ID" value="Kaladp0068s0008.v1.1"/>
</dbReference>
<evidence type="ECO:0000313" key="7">
    <source>
        <dbReference type="EnsemblPlants" id="Kaladp0068s0008.1.v1.1.CDS.1"/>
    </source>
</evidence>
<evidence type="ECO:0000256" key="5">
    <source>
        <dbReference type="ARBA" id="ARBA00022729"/>
    </source>
</evidence>
<dbReference type="Pfam" id="PF05938">
    <property type="entry name" value="Self-incomp_S1"/>
    <property type="match status" value="1"/>
</dbReference>
<evidence type="ECO:0000313" key="8">
    <source>
        <dbReference type="Proteomes" id="UP000594263"/>
    </source>
</evidence>
<keyword evidence="8" id="KW-1185">Reference proteome</keyword>
<name>A0A7N0UH66_KALFE</name>
<keyword evidence="4 6" id="KW-0964">Secreted</keyword>
<keyword evidence="5" id="KW-0732">Signal</keyword>
<evidence type="ECO:0000256" key="2">
    <source>
        <dbReference type="ARBA" id="ARBA00005581"/>
    </source>
</evidence>
<evidence type="ECO:0000256" key="3">
    <source>
        <dbReference type="ARBA" id="ARBA00022471"/>
    </source>
</evidence>
<comment type="similarity">
    <text evidence="2 6">Belongs to the plant self-incompatibility (S1) protein family.</text>
</comment>
<evidence type="ECO:0000256" key="4">
    <source>
        <dbReference type="ARBA" id="ARBA00022525"/>
    </source>
</evidence>
<organism evidence="7 8">
    <name type="scientific">Kalanchoe fedtschenkoi</name>
    <name type="common">Lavender scallops</name>
    <name type="synonym">South American air plant</name>
    <dbReference type="NCBI Taxonomy" id="63787"/>
    <lineage>
        <taxon>Eukaryota</taxon>
        <taxon>Viridiplantae</taxon>
        <taxon>Streptophyta</taxon>
        <taxon>Embryophyta</taxon>
        <taxon>Tracheophyta</taxon>
        <taxon>Spermatophyta</taxon>
        <taxon>Magnoliopsida</taxon>
        <taxon>eudicotyledons</taxon>
        <taxon>Gunneridae</taxon>
        <taxon>Pentapetalae</taxon>
        <taxon>Saxifragales</taxon>
        <taxon>Crassulaceae</taxon>
        <taxon>Kalanchoe</taxon>
    </lineage>
</organism>
<sequence>PATAIKVHCKSKNDDMGEHTLWNGMHTTFSFRWFWSKTFFWCDVFWNNRWVVFDAYVHSRDVNRCLKNHCDCKWAITSKGPCFWNQETQKYDLCESWRN</sequence>
<protein>
    <recommendedName>
        <fullName evidence="6">S-protein homolog</fullName>
    </recommendedName>
</protein>
<comment type="subcellular location">
    <subcellularLocation>
        <location evidence="1 6">Secreted</location>
    </subcellularLocation>
</comment>
<accession>A0A7N0UH66</accession>
<keyword evidence="3 6" id="KW-0713">Self-incompatibility</keyword>
<dbReference type="InterPro" id="IPR010264">
    <property type="entry name" value="Self-incomp_S1"/>
</dbReference>
<dbReference type="OMA" id="AWANTHV"/>
<dbReference type="PANTHER" id="PTHR31232">
    <property type="match status" value="1"/>
</dbReference>
<dbReference type="EnsemblPlants" id="Kaladp0068s0008.1.v1.1">
    <property type="protein sequence ID" value="Kaladp0068s0008.1.v1.1.CDS.1"/>
    <property type="gene ID" value="Kaladp0068s0008.v1.1"/>
</dbReference>
<dbReference type="GO" id="GO:0060320">
    <property type="term" value="P:rejection of self pollen"/>
    <property type="evidence" value="ECO:0007669"/>
    <property type="project" value="UniProtKB-KW"/>
</dbReference>